<name>A0A445MVP7_9BACT</name>
<protein>
    <submittedName>
        <fullName evidence="1">Uncharacterized protein</fullName>
    </submittedName>
</protein>
<dbReference type="EMBL" id="OJIN01000101">
    <property type="protein sequence ID" value="SPD73431.1"/>
    <property type="molecule type" value="Genomic_DNA"/>
</dbReference>
<gene>
    <name evidence="1" type="ORF">PITCH_A190007</name>
</gene>
<evidence type="ECO:0000313" key="1">
    <source>
        <dbReference type="EMBL" id="SPD73431.1"/>
    </source>
</evidence>
<reference evidence="1" key="1">
    <citation type="submission" date="2018-01" db="EMBL/GenBank/DDBJ databases">
        <authorList>
            <person name="Regsiter A."/>
            <person name="William W."/>
        </authorList>
    </citation>
    <scope>NUCLEOTIDE SEQUENCE</scope>
    <source>
        <strain evidence="1">TRIP AH-1</strain>
    </source>
</reference>
<sequence>MFEVKEGKAVYGKKEKALKKA</sequence>
<proteinExistence type="predicted"/>
<dbReference type="AlphaFoldDB" id="A0A445MVP7"/>
<organism evidence="1">
    <name type="scientific">uncultured Desulfobacterium sp</name>
    <dbReference type="NCBI Taxonomy" id="201089"/>
    <lineage>
        <taxon>Bacteria</taxon>
        <taxon>Pseudomonadati</taxon>
        <taxon>Thermodesulfobacteriota</taxon>
        <taxon>Desulfobacteria</taxon>
        <taxon>Desulfobacterales</taxon>
        <taxon>Desulfobacteriaceae</taxon>
        <taxon>Desulfobacterium</taxon>
        <taxon>environmental samples</taxon>
    </lineage>
</organism>
<accession>A0A445MVP7</accession>